<evidence type="ECO:0000313" key="3">
    <source>
        <dbReference type="Proteomes" id="UP001159659"/>
    </source>
</evidence>
<feature type="compositionally biased region" description="Basic and acidic residues" evidence="1">
    <location>
        <begin position="1222"/>
        <end position="1251"/>
    </location>
</feature>
<evidence type="ECO:0000313" key="2">
    <source>
        <dbReference type="EMBL" id="CAI5707483.1"/>
    </source>
</evidence>
<organism evidence="2 3">
    <name type="scientific">Peronospora farinosa</name>
    <dbReference type="NCBI Taxonomy" id="134698"/>
    <lineage>
        <taxon>Eukaryota</taxon>
        <taxon>Sar</taxon>
        <taxon>Stramenopiles</taxon>
        <taxon>Oomycota</taxon>
        <taxon>Peronosporomycetes</taxon>
        <taxon>Peronosporales</taxon>
        <taxon>Peronosporaceae</taxon>
        <taxon>Peronospora</taxon>
    </lineage>
</organism>
<dbReference type="Gene3D" id="1.25.40.10">
    <property type="entry name" value="Tetratricopeptide repeat domain"/>
    <property type="match status" value="1"/>
</dbReference>
<feature type="region of interest" description="Disordered" evidence="1">
    <location>
        <begin position="1"/>
        <end position="51"/>
    </location>
</feature>
<sequence length="1258" mass="142047">MTRKKSHEMPPIHENEDGMQSSGDNVATEGEEEEEEEILMMRSSTRKKINDDEASDLISEEGADGSEQLTPYVAKCYGHLETLRKRKREQEEQVETLVEETFGQIEIIMQEIMRGLQERHAASHAQFEATDTKLSRSLREHNRMDKKLKMIAAILLRDEMTIDMVYTVDENAHAYVKEECDYKDGSEDVDASDGEYGEALLGTDRRGEAEDDDDLIASTKASHKKGVDGDAPNDTVGSFLSTGDSVYDGMAHDEETASGANKNPLVKSSLPSNKSFDHQVKALISSSNSYIYFNQWKRKLNGKSTVTRLRLAFEQLLPRLLGARDYAGAAKVLGVMYHRFALTPALCIEASLEILRRRSDYRNELLSFYEATLELHSRHVDKMLILKEMWLFHVVHGEFYEAYHMYRDKIEQMKEAEEDARLLANFGILCYWLMFIESKELRERFERKDTDYEDEDDYDLDAAVSGDFGTSENIESVIESNYLLKTPIGVHVLYQHACNALRRAVAKNPDSAMFVEHYVQLLVLVGDVQPACDYLEAFFHMNPNDPHGSRMLAEFLERYYPDSVDAQVAALSRWMENDPSCRYPLEKMLELSSAGVVSSFLLTKVLVEALDTCGSDLYVKKNPDMALALWKNLAELLVAMDEDEYLMDQVKGELTDPLNQETIADVGTQHGWWKQVYLARPSTIEEAIAVAKRDSIFMEVSIYRAAVSHRLFPGQLRIAEALRSAMALPDVAFSQKHVRLFKSFFPSVSSTTIIGVAHTSFSEMPFTLVAEDIEKKELPDFKGSSDTVHVMDRKSIVEREAAGDQATVVATRTGTLKEVDQQFVEELYEALESEVGLSNMNDRRVQRKRKADAISTSTAPPLIPAFVGMVEEEVYNNPQATVQHIYSMIHQKLRRSDMLVPTSKVVAHCMGFFRSRLDQNLETYGHCGLMMRHDAFIATYLRRQRAKGVFEVTKDAAKAAVEVMQCVLPSSHPHFPDVDVVEETMRIKTAMFVRQRRLRLMDIKQMLRPVLKKIVYVDEKTFVDAVYSVCTRNGLLGVVTRTDIARTLQNILPMHYYKVLQNMPTRSMRLLTSLEFRKDCNTLEEILNKLKKVKSPRTTKEVRALLWVERYEALYGPILDDEEDSVEESNSDTSRSSSDTSSCNDVSSSSDTGSSSDIGRSSDTSSCSDVSSSSDIGRSSDTSSCSDVSSSSDTGTSSDTSESSTESDTHSDTSNDLDEEKQESSDRSGDLDEEKQQSSDRSGDLDEEKQQSSDSNYT</sequence>
<protein>
    <submittedName>
        <fullName evidence="2">Uncharacterized protein</fullName>
    </submittedName>
</protein>
<feature type="compositionally biased region" description="Acidic residues" evidence="1">
    <location>
        <begin position="1119"/>
        <end position="1130"/>
    </location>
</feature>
<comment type="caution">
    <text evidence="2">The sequence shown here is derived from an EMBL/GenBank/DDBJ whole genome shotgun (WGS) entry which is preliminary data.</text>
</comment>
<feature type="region of interest" description="Disordered" evidence="1">
    <location>
        <begin position="1119"/>
        <end position="1258"/>
    </location>
</feature>
<evidence type="ECO:0000256" key="1">
    <source>
        <dbReference type="SAM" id="MobiDB-lite"/>
    </source>
</evidence>
<feature type="compositionally biased region" description="Acidic residues" evidence="1">
    <location>
        <begin position="29"/>
        <end position="38"/>
    </location>
</feature>
<dbReference type="InterPro" id="IPR011990">
    <property type="entry name" value="TPR-like_helical_dom_sf"/>
</dbReference>
<dbReference type="AlphaFoldDB" id="A0AAV0SW06"/>
<gene>
    <name evidence="2" type="ORF">PFR002_LOCUS1495</name>
</gene>
<dbReference type="InterPro" id="IPR039495">
    <property type="entry name" value="TAF1A"/>
</dbReference>
<dbReference type="Pfam" id="PF14929">
    <property type="entry name" value="TAF1_subA"/>
    <property type="match status" value="1"/>
</dbReference>
<proteinExistence type="predicted"/>
<dbReference type="GO" id="GO:0000120">
    <property type="term" value="C:RNA polymerase I transcription regulator complex"/>
    <property type="evidence" value="ECO:0007669"/>
    <property type="project" value="InterPro"/>
</dbReference>
<accession>A0AAV0SW06</accession>
<name>A0AAV0SW06_9STRA</name>
<feature type="compositionally biased region" description="Low complexity" evidence="1">
    <location>
        <begin position="1131"/>
        <end position="1206"/>
    </location>
</feature>
<dbReference type="GO" id="GO:0006360">
    <property type="term" value="P:transcription by RNA polymerase I"/>
    <property type="evidence" value="ECO:0007669"/>
    <property type="project" value="InterPro"/>
</dbReference>
<reference evidence="2" key="1">
    <citation type="submission" date="2022-12" db="EMBL/GenBank/DDBJ databases">
        <authorList>
            <person name="Webb A."/>
        </authorList>
    </citation>
    <scope>NUCLEOTIDE SEQUENCE</scope>
    <source>
        <strain evidence="2">Pf2</strain>
    </source>
</reference>
<dbReference type="EMBL" id="CANTFK010000159">
    <property type="protein sequence ID" value="CAI5707483.1"/>
    <property type="molecule type" value="Genomic_DNA"/>
</dbReference>
<dbReference type="Proteomes" id="UP001159659">
    <property type="component" value="Unassembled WGS sequence"/>
</dbReference>
<dbReference type="SUPFAM" id="SSF48452">
    <property type="entry name" value="TPR-like"/>
    <property type="match status" value="1"/>
</dbReference>
<feature type="compositionally biased region" description="Basic and acidic residues" evidence="1">
    <location>
        <begin position="7"/>
        <end position="16"/>
    </location>
</feature>